<keyword evidence="1" id="KW-1133">Transmembrane helix</keyword>
<feature type="transmembrane region" description="Helical" evidence="1">
    <location>
        <begin position="30"/>
        <end position="47"/>
    </location>
</feature>
<dbReference type="KEGG" id="bid:Bind_1609"/>
<gene>
    <name evidence="2" type="ordered locus">Bind_1609</name>
</gene>
<organism evidence="2 3">
    <name type="scientific">Beijerinckia indica subsp. indica (strain ATCC 9039 / DSM 1715 / NCIMB 8712)</name>
    <dbReference type="NCBI Taxonomy" id="395963"/>
    <lineage>
        <taxon>Bacteria</taxon>
        <taxon>Pseudomonadati</taxon>
        <taxon>Pseudomonadota</taxon>
        <taxon>Alphaproteobacteria</taxon>
        <taxon>Hyphomicrobiales</taxon>
        <taxon>Beijerinckiaceae</taxon>
        <taxon>Beijerinckia</taxon>
    </lineage>
</organism>
<evidence type="ECO:0000313" key="2">
    <source>
        <dbReference type="EMBL" id="ACB95241.1"/>
    </source>
</evidence>
<reference evidence="3" key="1">
    <citation type="submission" date="2008-03" db="EMBL/GenBank/DDBJ databases">
        <title>Complete sequence of chromosome of Beijerinckia indica subsp. indica ATCC 9039.</title>
        <authorList>
            <consortium name="US DOE Joint Genome Institute"/>
            <person name="Copeland A."/>
            <person name="Lucas S."/>
            <person name="Lapidus A."/>
            <person name="Glavina del Rio T."/>
            <person name="Dalin E."/>
            <person name="Tice H."/>
            <person name="Bruce D."/>
            <person name="Goodwin L."/>
            <person name="Pitluck S."/>
            <person name="LaButti K."/>
            <person name="Schmutz J."/>
            <person name="Larimer F."/>
            <person name="Land M."/>
            <person name="Hauser L."/>
            <person name="Kyrpides N."/>
            <person name="Mikhailova N."/>
            <person name="Dunfield P.F."/>
            <person name="Dedysh S.N."/>
            <person name="Liesack W."/>
            <person name="Saw J.H."/>
            <person name="Alam M."/>
            <person name="Chen Y."/>
            <person name="Murrell J.C."/>
            <person name="Richardson P."/>
        </authorList>
    </citation>
    <scope>NUCLEOTIDE SEQUENCE [LARGE SCALE GENOMIC DNA]</scope>
    <source>
        <strain evidence="3">ATCC 9039 / DSM 1715 / NCIMB 8712</strain>
    </source>
</reference>
<protein>
    <submittedName>
        <fullName evidence="2">Uncharacterized protein</fullName>
    </submittedName>
</protein>
<keyword evidence="1" id="KW-0812">Transmembrane</keyword>
<dbReference type="RefSeq" id="WP_012384598.1">
    <property type="nucleotide sequence ID" value="NC_010581.1"/>
</dbReference>
<sequence>MNDSAVDRTDEPQLFPATYRTPMTKQVKPLLTVSVLMLLAFFGRVHLSLSSPAWEWIFALFALGLVLFNRLNEGMCCVTLYDDHIEKRTWLGKQTWRREDVARILPGQYGGFWLSHRHNGGYYFMVPAGIERDAAWDAWLAHVPKYASKPPLLECIIKWFRGEDT</sequence>
<dbReference type="HOGENOM" id="CLU_1607640_0_0_5"/>
<keyword evidence="3" id="KW-1185">Reference proteome</keyword>
<name>B2IBY6_BEII9</name>
<dbReference type="Proteomes" id="UP000001695">
    <property type="component" value="Chromosome"/>
</dbReference>
<reference evidence="2 3" key="2">
    <citation type="journal article" date="2010" name="J. Bacteriol.">
        <title>Complete genome sequence of Beijerinckia indica subsp. indica.</title>
        <authorList>
            <person name="Tamas I."/>
            <person name="Dedysh S.N."/>
            <person name="Liesack W."/>
            <person name="Stott M.B."/>
            <person name="Alam M."/>
            <person name="Murrell J.C."/>
            <person name="Dunfield P.F."/>
        </authorList>
    </citation>
    <scope>NUCLEOTIDE SEQUENCE [LARGE SCALE GENOMIC DNA]</scope>
    <source>
        <strain evidence="3">ATCC 9039 / DSM 1715 / NCIMB 8712</strain>
    </source>
</reference>
<evidence type="ECO:0000256" key="1">
    <source>
        <dbReference type="SAM" id="Phobius"/>
    </source>
</evidence>
<dbReference type="AlphaFoldDB" id="B2IBY6"/>
<keyword evidence="1" id="KW-0472">Membrane</keyword>
<evidence type="ECO:0000313" key="3">
    <source>
        <dbReference type="Proteomes" id="UP000001695"/>
    </source>
</evidence>
<dbReference type="EMBL" id="CP001016">
    <property type="protein sequence ID" value="ACB95241.1"/>
    <property type="molecule type" value="Genomic_DNA"/>
</dbReference>
<accession>B2IBY6</accession>
<proteinExistence type="predicted"/>
<feature type="transmembrane region" description="Helical" evidence="1">
    <location>
        <begin position="53"/>
        <end position="71"/>
    </location>
</feature>